<dbReference type="SUPFAM" id="SSF51366">
    <property type="entry name" value="Ribulose-phoshate binding barrel"/>
    <property type="match status" value="1"/>
</dbReference>
<evidence type="ECO:0000256" key="5">
    <source>
        <dbReference type="ARBA" id="ARBA00012550"/>
    </source>
</evidence>
<evidence type="ECO:0000256" key="10">
    <source>
        <dbReference type="ARBA" id="ARBA00023235"/>
    </source>
</evidence>
<dbReference type="PATRIC" id="fig|85874.4.peg.1341"/>
<keyword evidence="7 12" id="KW-0963">Cytoplasm</keyword>
<evidence type="ECO:0000256" key="8">
    <source>
        <dbReference type="ARBA" id="ARBA00022605"/>
    </source>
</evidence>
<reference evidence="16" key="1">
    <citation type="journal article" date="2015" name="MBio">
        <title>Genome-Resolved Metagenomic Analysis Reveals Roles for Candidate Phyla and Other Microbial Community Members in Biogeochemical Transformations in Oil Reservoirs.</title>
        <authorList>
            <person name="Hu P."/>
            <person name="Tom L."/>
            <person name="Singh A."/>
            <person name="Thomas B.C."/>
            <person name="Baker B.J."/>
            <person name="Piceno Y.M."/>
            <person name="Andersen G.L."/>
            <person name="Banfield J.F."/>
        </authorList>
    </citation>
    <scope>NUCLEOTIDE SEQUENCE [LARGE SCALE GENOMIC DNA]</scope>
</reference>
<dbReference type="Proteomes" id="UP000053326">
    <property type="component" value="Unassembled WGS sequence"/>
</dbReference>
<accession>A0A101FHC1</accession>
<evidence type="ECO:0000256" key="6">
    <source>
        <dbReference type="ARBA" id="ARBA00018464"/>
    </source>
</evidence>
<feature type="active site" description="Proton acceptor" evidence="12">
    <location>
        <position position="8"/>
    </location>
</feature>
<sequence length="253" mass="26988">MLIFPAIDLRRGKCVRLTQGRAEEETVYAADPVAVAGRWVAEGAPWLHLVDLDGAFAGEPRQLPVVEEIARNVRVPIQLGGGIRTLEQIRAALEAGVERVILGTAAVTSPELVRKACTLFGDERIVVGIDARDGLVAVKGWQELSRWHYLDVARQVQECGCLRVVFTDTGKDGMLTGPNIRATGELAEKTGLKVIASGGVGTLSDIAALRSLEPLGVEGVILGKALYEGRFSLKEAIRVAAGDQTEGSRVAGE</sequence>
<keyword evidence="10 12" id="KW-0413">Isomerase</keyword>
<evidence type="ECO:0000256" key="13">
    <source>
        <dbReference type="RuleBase" id="RU003657"/>
    </source>
</evidence>
<comment type="subcellular location">
    <subcellularLocation>
        <location evidence="2 12 14">Cytoplasm</location>
    </subcellularLocation>
</comment>
<evidence type="ECO:0000256" key="3">
    <source>
        <dbReference type="ARBA" id="ARBA00005133"/>
    </source>
</evidence>
<evidence type="ECO:0000256" key="9">
    <source>
        <dbReference type="ARBA" id="ARBA00023102"/>
    </source>
</evidence>
<evidence type="ECO:0000256" key="7">
    <source>
        <dbReference type="ARBA" id="ARBA00022490"/>
    </source>
</evidence>
<dbReference type="GO" id="GO:0005737">
    <property type="term" value="C:cytoplasm"/>
    <property type="evidence" value="ECO:0007669"/>
    <property type="project" value="UniProtKB-SubCell"/>
</dbReference>
<gene>
    <name evidence="12" type="primary">hisA</name>
    <name evidence="15" type="ORF">XD66_0226</name>
</gene>
<dbReference type="PANTHER" id="PTHR43090">
    <property type="entry name" value="1-(5-PHOSPHORIBOSYL)-5-[(5-PHOSPHORIBOSYLAMINO)METHYLIDENEAMINO] IMIDAZOLE-4-CARBOXAMIDE ISOMERASE"/>
    <property type="match status" value="1"/>
</dbReference>
<dbReference type="InterPro" id="IPR006062">
    <property type="entry name" value="His_biosynth"/>
</dbReference>
<dbReference type="HAMAP" id="MF_01014">
    <property type="entry name" value="HisA"/>
    <property type="match status" value="1"/>
</dbReference>
<evidence type="ECO:0000256" key="11">
    <source>
        <dbReference type="ARBA" id="ARBA00030547"/>
    </source>
</evidence>
<dbReference type="FunFam" id="3.20.20.70:FF:000009">
    <property type="entry name" value="1-(5-phosphoribosyl)-5-[(5-phosphoribosylamino)methylideneamino] imidazole-4-carboxamide isomerase"/>
    <property type="match status" value="1"/>
</dbReference>
<comment type="similarity">
    <text evidence="4 12 13">Belongs to the HisA/HisF family.</text>
</comment>
<proteinExistence type="inferred from homology"/>
<dbReference type="GO" id="GO:0000105">
    <property type="term" value="P:L-histidine biosynthetic process"/>
    <property type="evidence" value="ECO:0007669"/>
    <property type="project" value="UniProtKB-UniRule"/>
</dbReference>
<feature type="active site" description="Proton donor" evidence="12">
    <location>
        <position position="130"/>
    </location>
</feature>
<evidence type="ECO:0000256" key="12">
    <source>
        <dbReference type="HAMAP-Rule" id="MF_01014"/>
    </source>
</evidence>
<dbReference type="NCBIfam" id="NF010112">
    <property type="entry name" value="PRK13585.1"/>
    <property type="match status" value="1"/>
</dbReference>
<dbReference type="PANTHER" id="PTHR43090:SF2">
    <property type="entry name" value="1-(5-PHOSPHORIBOSYL)-5-[(5-PHOSPHORIBOSYLAMINO)METHYLIDENEAMINO] IMIDAZOLE-4-CARBOXAMIDE ISOMERASE"/>
    <property type="match status" value="1"/>
</dbReference>
<dbReference type="InterPro" id="IPR006063">
    <property type="entry name" value="HisA_bact_arch"/>
</dbReference>
<dbReference type="EMBL" id="LGFO01000014">
    <property type="protein sequence ID" value="KUK37063.1"/>
    <property type="molecule type" value="Genomic_DNA"/>
</dbReference>
<dbReference type="Pfam" id="PF00977">
    <property type="entry name" value="His_biosynth"/>
    <property type="match status" value="1"/>
</dbReference>
<dbReference type="AlphaFoldDB" id="A0A101FHC1"/>
<evidence type="ECO:0000256" key="14">
    <source>
        <dbReference type="RuleBase" id="RU003658"/>
    </source>
</evidence>
<dbReference type="Gene3D" id="3.20.20.70">
    <property type="entry name" value="Aldolase class I"/>
    <property type="match status" value="1"/>
</dbReference>
<evidence type="ECO:0000256" key="4">
    <source>
        <dbReference type="ARBA" id="ARBA00009667"/>
    </source>
</evidence>
<dbReference type="EC" id="5.3.1.16" evidence="5 12"/>
<comment type="pathway">
    <text evidence="3 12 14">Amino-acid biosynthesis; L-histidine biosynthesis; L-histidine from 5-phospho-alpha-D-ribose 1-diphosphate: step 4/9.</text>
</comment>
<name>A0A101FHC1_9THEO</name>
<keyword evidence="8 12" id="KW-0028">Amino-acid biosynthesis</keyword>
<dbReference type="InterPro" id="IPR023016">
    <property type="entry name" value="HisA/PriA"/>
</dbReference>
<keyword evidence="9 12" id="KW-0368">Histidine biosynthesis</keyword>
<evidence type="ECO:0000256" key="2">
    <source>
        <dbReference type="ARBA" id="ARBA00004496"/>
    </source>
</evidence>
<dbReference type="InterPro" id="IPR044524">
    <property type="entry name" value="Isoase_HisA-like"/>
</dbReference>
<dbReference type="UniPathway" id="UPA00031">
    <property type="reaction ID" value="UER00009"/>
</dbReference>
<dbReference type="NCBIfam" id="TIGR00007">
    <property type="entry name" value="1-(5-phosphoribosyl)-5-[(5-phosphoribosylamino)methylideneamino]imidazole-4-carboxamide isomerase"/>
    <property type="match status" value="1"/>
</dbReference>
<dbReference type="GO" id="GO:0003949">
    <property type="term" value="F:1-(5-phosphoribosyl)-5-[(5-phosphoribosylamino)methylideneamino]imidazole-4-carboxamide isomerase activity"/>
    <property type="evidence" value="ECO:0007669"/>
    <property type="project" value="UniProtKB-UniRule"/>
</dbReference>
<dbReference type="InterPro" id="IPR011060">
    <property type="entry name" value="RibuloseP-bd_barrel"/>
</dbReference>
<dbReference type="CDD" id="cd04732">
    <property type="entry name" value="HisA"/>
    <property type="match status" value="1"/>
</dbReference>
<evidence type="ECO:0000256" key="1">
    <source>
        <dbReference type="ARBA" id="ARBA00000901"/>
    </source>
</evidence>
<protein>
    <recommendedName>
        <fullName evidence="6 12">1-(5-phosphoribosyl)-5-[(5-phosphoribosylamino)methylideneamino] imidazole-4-carboxamide isomerase</fullName>
        <ecNumber evidence="5 12">5.3.1.16</ecNumber>
    </recommendedName>
    <alternativeName>
        <fullName evidence="11 12">Phosphoribosylformimino-5-aminoimidazole carboxamide ribotide isomerase</fullName>
    </alternativeName>
</protein>
<evidence type="ECO:0000313" key="16">
    <source>
        <dbReference type="Proteomes" id="UP000053326"/>
    </source>
</evidence>
<comment type="catalytic activity">
    <reaction evidence="1 12 14">
        <text>1-(5-phospho-beta-D-ribosyl)-5-[(5-phospho-beta-D-ribosylamino)methylideneamino]imidazole-4-carboxamide = 5-[(5-phospho-1-deoxy-D-ribulos-1-ylimino)methylamino]-1-(5-phospho-beta-D-ribosyl)imidazole-4-carboxamide</text>
        <dbReference type="Rhea" id="RHEA:15469"/>
        <dbReference type="ChEBI" id="CHEBI:58435"/>
        <dbReference type="ChEBI" id="CHEBI:58525"/>
        <dbReference type="EC" id="5.3.1.16"/>
    </reaction>
</comment>
<organism evidence="15 16">
    <name type="scientific">Thermacetogenium phaeum</name>
    <dbReference type="NCBI Taxonomy" id="85874"/>
    <lineage>
        <taxon>Bacteria</taxon>
        <taxon>Bacillati</taxon>
        <taxon>Bacillota</taxon>
        <taxon>Clostridia</taxon>
        <taxon>Thermoanaerobacterales</taxon>
        <taxon>Thermoanaerobacteraceae</taxon>
        <taxon>Thermacetogenium</taxon>
    </lineage>
</organism>
<dbReference type="GO" id="GO:0000162">
    <property type="term" value="P:L-tryptophan biosynthetic process"/>
    <property type="evidence" value="ECO:0007669"/>
    <property type="project" value="TreeGrafter"/>
</dbReference>
<dbReference type="InterPro" id="IPR013785">
    <property type="entry name" value="Aldolase_TIM"/>
</dbReference>
<evidence type="ECO:0000313" key="15">
    <source>
        <dbReference type="EMBL" id="KUK37063.1"/>
    </source>
</evidence>
<comment type="caution">
    <text evidence="15">The sequence shown here is derived from an EMBL/GenBank/DDBJ whole genome shotgun (WGS) entry which is preliminary data.</text>
</comment>